<organism evidence="2 3">
    <name type="scientific">Eutypa lata (strain UCR-EL1)</name>
    <name type="common">Grapevine dieback disease fungus</name>
    <name type="synonym">Eutypa armeniacae</name>
    <dbReference type="NCBI Taxonomy" id="1287681"/>
    <lineage>
        <taxon>Eukaryota</taxon>
        <taxon>Fungi</taxon>
        <taxon>Dikarya</taxon>
        <taxon>Ascomycota</taxon>
        <taxon>Pezizomycotina</taxon>
        <taxon>Sordariomycetes</taxon>
        <taxon>Xylariomycetidae</taxon>
        <taxon>Xylariales</taxon>
        <taxon>Diatrypaceae</taxon>
        <taxon>Eutypa</taxon>
    </lineage>
</organism>
<protein>
    <submittedName>
        <fullName evidence="2">Uncharacterized protein</fullName>
    </submittedName>
</protein>
<feature type="compositionally biased region" description="Low complexity" evidence="1">
    <location>
        <begin position="363"/>
        <end position="379"/>
    </location>
</feature>
<accession>M7SI88</accession>
<dbReference type="KEGG" id="ela:UCREL1_9182"/>
<evidence type="ECO:0000256" key="1">
    <source>
        <dbReference type="SAM" id="MobiDB-lite"/>
    </source>
</evidence>
<dbReference type="EMBL" id="KB707151">
    <property type="protein sequence ID" value="EMR63882.1"/>
    <property type="molecule type" value="Genomic_DNA"/>
</dbReference>
<feature type="compositionally biased region" description="Low complexity" evidence="1">
    <location>
        <begin position="8"/>
        <end position="25"/>
    </location>
</feature>
<dbReference type="OMA" id="EGWSHNF"/>
<name>M7SI88_EUTLA</name>
<feature type="compositionally biased region" description="Polar residues" evidence="1">
    <location>
        <begin position="320"/>
        <end position="334"/>
    </location>
</feature>
<dbReference type="eggNOG" id="ENOG502RZFD">
    <property type="taxonomic scope" value="Eukaryota"/>
</dbReference>
<dbReference type="HOGENOM" id="CLU_021587_0_1_1"/>
<feature type="compositionally biased region" description="Low complexity" evidence="1">
    <location>
        <begin position="464"/>
        <end position="477"/>
    </location>
</feature>
<dbReference type="OrthoDB" id="5404323at2759"/>
<feature type="compositionally biased region" description="Low complexity" evidence="1">
    <location>
        <begin position="406"/>
        <end position="421"/>
    </location>
</feature>
<dbReference type="STRING" id="1287681.M7SI88"/>
<feature type="region of interest" description="Disordered" evidence="1">
    <location>
        <begin position="320"/>
        <end position="502"/>
    </location>
</feature>
<feature type="region of interest" description="Disordered" evidence="1">
    <location>
        <begin position="1"/>
        <end position="37"/>
    </location>
</feature>
<evidence type="ECO:0000313" key="2">
    <source>
        <dbReference type="EMBL" id="EMR63882.1"/>
    </source>
</evidence>
<gene>
    <name evidence="2" type="ORF">UCREL1_9182</name>
</gene>
<sequence length="543" mass="59653">MSEDEGSVVEVSDSDVNQSVSSAGRGPRRRRAPRKSTTYLLAQPAPKLRHKQRLMHIRPKLFLQMQHLSADGRPKPVVDVYPSSAFAKTLVAPLLKRFPLISRTKSELSVQDVMLVRAEDYSAQGSELDSDGDDDHSNIKSRDLVAVLSPLRNEDKAEIVLTDGTVWVATPRYNGSYDFHSVNACGKTITARWVRKQVVTNTRSLPTSPTLSIPPSSKTSSTSSVDYKYTFSIIDPNSRRHPIMATLTNSSLDILDSYVTVSQSSNRYPPTSEDVRTERTSQPVEEWQKCFISVSAIWVALRQGWAPNCRPTDIISPTVLNSAPSKRDSWSSAATHDPASPKSSMQETRTRRQFLPLARPHQELSTPTSTPTSASTLEALPRRATSTGAAFMAKRRAMTRANSDYTTTTTTTTTTSSTTSSGRDSGSFCKVGARRAFSGDWESKWRAQQQQGDKSLAAMVNKDSTTSSSKSQGSGSTLAPTSIPPCSLLATSPDQATAPSDPLMDAMVDESVDGCDRGKNHHHHHHHHRLRHMVGWFRKLGAT</sequence>
<reference evidence="3" key="1">
    <citation type="journal article" date="2013" name="Genome Announc.">
        <title>Draft genome sequence of the grapevine dieback fungus Eutypa lata UCR-EL1.</title>
        <authorList>
            <person name="Blanco-Ulate B."/>
            <person name="Rolshausen P.E."/>
            <person name="Cantu D."/>
        </authorList>
    </citation>
    <scope>NUCLEOTIDE SEQUENCE [LARGE SCALE GENOMIC DNA]</scope>
    <source>
        <strain evidence="3">UCR-EL1</strain>
    </source>
</reference>
<dbReference type="AlphaFoldDB" id="M7SI88"/>
<feature type="compositionally biased region" description="Polar residues" evidence="1">
    <location>
        <begin position="489"/>
        <end position="498"/>
    </location>
</feature>
<keyword evidence="3" id="KW-1185">Reference proteome</keyword>
<dbReference type="Proteomes" id="UP000012174">
    <property type="component" value="Unassembled WGS sequence"/>
</dbReference>
<proteinExistence type="predicted"/>
<feature type="region of interest" description="Disordered" evidence="1">
    <location>
        <begin position="204"/>
        <end position="223"/>
    </location>
</feature>
<evidence type="ECO:0000313" key="3">
    <source>
        <dbReference type="Proteomes" id="UP000012174"/>
    </source>
</evidence>